<proteinExistence type="predicted"/>
<name>A0ABS0EJ00_9FLAO</name>
<sequence>MTKKPVYIGNNRASNDEFEVKGELVSLHNEDYYKISNSDKMRPFFMSLVSNSNHWMFISSNGALTAGRKDSNNALFPYYTDDKITESLETTGSKTIVQVHKDDKTFLWEPFSNRYQDVYATKRNLYKNSYGNKLLFEEINDDLNLTFRYEWNTSDQFGFVRKANIINNSNENVEVTILDGIQNILPYGLTSVFQNATSNLIDAYKKCELETDSGIGIFALSAIIVDKAEPSEALKANTVWFSGLENPTHLISSLQLNDFRNGKAISQEKDIRAEKGAYFICKDLSLEPNAENNWMFVADVNQTISAINNISEKIKGHTNLEDLVQQDIDAGTKHLLELVGASDGIQLGNDQLRNTRHFANTLFNIMRGGIFDDDYKIEKEDFLKYMAKANVKVSKSKEAILTSLPELFTVDVIKNIADQDDDSNFKRLCYEYLPLKFSRRHGDPSRPWNKFSINTRSEVDGSKILDYEGNWRDIFQNWESLAHSYPAFMEGMIHKFFNATTFEGYNPYRVTKDGFDWEAIEEDDPWSYIGYWGDHQIIYLLKFLEFIENHYPNKLSKSFTQDVFVYANVPYKIKSYQDTLKNPKDTIDFDHELHNKINLVKERLGADGALLRDENYFIHKVNLVEKLLATVLAKVSNFIPEGGIWLNTQRPEWNDANNALVGNGVSMVTLYYLRRFINFFEGIVENATDAEYNLSIELKTFFEGVVSTLNDNESVLSGKVSDSERKTILDGLGSAGSNYRLNIYETGFTSDKASISKADLLAFFKVLKQYLDHTIKANKRTDNLYHAYNLMTVENDTEVSVSYLPEMLEGQVAVLSSGYLEPKEALSLLDALKASALFRTDQYSYILYPNKELARFVDKNNIPSKAVEKSKLLKQLIADNNTQIIEKDTTGQYHFNGNFNNADSLKAALKDLPEGQYDDLVEAEKPLLLAIFEELFDHKSFTGRSGTFYGYEGLGSIYWHMVSKLLLAVQENCLLAVNTNESEEIIGRLLEHYYEINEGIGAHKSPELYGAFPTDPYSHTPGGKGAQQPGMTGQVKEDVLCRFGELGVFVEDGKLYFNPRLLRTEEFLRTSKEFHYTSINKEQKTIQLNENSLCFTYCQVPIIYKLENETKIEVVKTDGSVLKFKDLKLDTTTSNDIFNRTGEVNQIIVSVNK</sequence>
<accession>A0ABS0EJ00</accession>
<reference evidence="1 2" key="1">
    <citation type="submission" date="2020-11" db="EMBL/GenBank/DDBJ databases">
        <title>Winogradskyella marina sp. nov., isolated from marine sediment.</title>
        <authorList>
            <person name="Bo J."/>
            <person name="Wang S."/>
            <person name="Song X."/>
            <person name="Du Z."/>
        </authorList>
    </citation>
    <scope>NUCLEOTIDE SEQUENCE [LARGE SCALE GENOMIC DNA]</scope>
    <source>
        <strain evidence="1 2">F6397</strain>
    </source>
</reference>
<gene>
    <name evidence="1" type="ORF">ITJ86_10060</name>
</gene>
<protein>
    <recommendedName>
        <fullName evidence="3">Cellobiose phosphorylase</fullName>
    </recommendedName>
</protein>
<evidence type="ECO:0000313" key="2">
    <source>
        <dbReference type="Proteomes" id="UP000611215"/>
    </source>
</evidence>
<dbReference type="EMBL" id="JADOET010000007">
    <property type="protein sequence ID" value="MBF8150243.1"/>
    <property type="molecule type" value="Genomic_DNA"/>
</dbReference>
<evidence type="ECO:0000313" key="1">
    <source>
        <dbReference type="EMBL" id="MBF8150243.1"/>
    </source>
</evidence>
<dbReference type="Proteomes" id="UP000611215">
    <property type="component" value="Unassembled WGS sequence"/>
</dbReference>
<dbReference type="RefSeq" id="WP_195871514.1">
    <property type="nucleotide sequence ID" value="NZ_JADOET010000007.1"/>
</dbReference>
<organism evidence="1 2">
    <name type="scientific">Winogradskyella marina</name>
    <dbReference type="NCBI Taxonomy" id="2785530"/>
    <lineage>
        <taxon>Bacteria</taxon>
        <taxon>Pseudomonadati</taxon>
        <taxon>Bacteroidota</taxon>
        <taxon>Flavobacteriia</taxon>
        <taxon>Flavobacteriales</taxon>
        <taxon>Flavobacteriaceae</taxon>
        <taxon>Winogradskyella</taxon>
    </lineage>
</organism>
<evidence type="ECO:0008006" key="3">
    <source>
        <dbReference type="Google" id="ProtNLM"/>
    </source>
</evidence>
<comment type="caution">
    <text evidence="1">The sequence shown here is derived from an EMBL/GenBank/DDBJ whole genome shotgun (WGS) entry which is preliminary data.</text>
</comment>
<keyword evidence="2" id="KW-1185">Reference proteome</keyword>